<dbReference type="Proteomes" id="UP000199518">
    <property type="component" value="Unassembled WGS sequence"/>
</dbReference>
<evidence type="ECO:0000313" key="3">
    <source>
        <dbReference type="Proteomes" id="UP000199518"/>
    </source>
</evidence>
<evidence type="ECO:0000313" key="2">
    <source>
        <dbReference type="EMBL" id="SFJ71347.1"/>
    </source>
</evidence>
<evidence type="ECO:0000256" key="1">
    <source>
        <dbReference type="SAM" id="MobiDB-lite"/>
    </source>
</evidence>
<reference evidence="3" key="1">
    <citation type="submission" date="2016-10" db="EMBL/GenBank/DDBJ databases">
        <authorList>
            <person name="Varghese N."/>
            <person name="Submissions S."/>
        </authorList>
    </citation>
    <scope>NUCLEOTIDE SEQUENCE [LARGE SCALE GENOMIC DNA]</scope>
    <source>
        <strain evidence="3">DSM 26348</strain>
    </source>
</reference>
<accession>A0A1I3TP67</accession>
<proteinExistence type="predicted"/>
<name>A0A1I3TP67_9PLAN</name>
<feature type="region of interest" description="Disordered" evidence="1">
    <location>
        <begin position="221"/>
        <end position="242"/>
    </location>
</feature>
<sequence length="242" mass="25064">MALSAVRNSTPPPTAWKQCTKSSSSEWSAAHGAVVRRSPDATEHPDSAWAVNMVIPTPGWAADRKAVTMAGKGRKPLAGTADLAFNIGAMDRITPSTAATPVADTTGCMLIMGTVITPFMATKVTVARGVIAEPASHLVITDSSADNSRVTHSPDMTSAANAVVRNLVTEPAKVADTLSDLDLAVADKTGDARNIPWPCTTAANPATVDVEMGNVETANGAWNSVDPSSMENTVNTRTANPA</sequence>
<dbReference type="AlphaFoldDB" id="A0A1I3TP67"/>
<keyword evidence="3" id="KW-1185">Reference proteome</keyword>
<protein>
    <submittedName>
        <fullName evidence="2">Uncharacterized protein</fullName>
    </submittedName>
</protein>
<gene>
    <name evidence="2" type="ORF">SAMN05421753_1331</name>
</gene>
<organism evidence="2 3">
    <name type="scientific">Planctomicrobium piriforme</name>
    <dbReference type="NCBI Taxonomy" id="1576369"/>
    <lineage>
        <taxon>Bacteria</taxon>
        <taxon>Pseudomonadati</taxon>
        <taxon>Planctomycetota</taxon>
        <taxon>Planctomycetia</taxon>
        <taxon>Planctomycetales</taxon>
        <taxon>Planctomycetaceae</taxon>
        <taxon>Planctomicrobium</taxon>
    </lineage>
</organism>
<dbReference type="EMBL" id="FOQD01000033">
    <property type="protein sequence ID" value="SFJ71347.1"/>
    <property type="molecule type" value="Genomic_DNA"/>
</dbReference>
<feature type="region of interest" description="Disordered" evidence="1">
    <location>
        <begin position="1"/>
        <end position="23"/>
    </location>
</feature>